<evidence type="ECO:0000313" key="2">
    <source>
        <dbReference type="Proteomes" id="UP000800036"/>
    </source>
</evidence>
<dbReference type="Pfam" id="PF13424">
    <property type="entry name" value="TPR_12"/>
    <property type="match status" value="1"/>
</dbReference>
<accession>A0A6A5VL87</accession>
<dbReference type="Proteomes" id="UP000800036">
    <property type="component" value="Unassembled WGS sequence"/>
</dbReference>
<dbReference type="InterPro" id="IPR053137">
    <property type="entry name" value="NLR-like"/>
</dbReference>
<evidence type="ECO:0000313" key="1">
    <source>
        <dbReference type="EMBL" id="KAF1977229.1"/>
    </source>
</evidence>
<dbReference type="EMBL" id="ML976664">
    <property type="protein sequence ID" value="KAF1977229.1"/>
    <property type="molecule type" value="Genomic_DNA"/>
</dbReference>
<dbReference type="OrthoDB" id="674604at2759"/>
<reference evidence="1" key="1">
    <citation type="journal article" date="2020" name="Stud. Mycol.">
        <title>101 Dothideomycetes genomes: a test case for predicting lifestyles and emergence of pathogens.</title>
        <authorList>
            <person name="Haridas S."/>
            <person name="Albert R."/>
            <person name="Binder M."/>
            <person name="Bloem J."/>
            <person name="Labutti K."/>
            <person name="Salamov A."/>
            <person name="Andreopoulos B."/>
            <person name="Baker S."/>
            <person name="Barry K."/>
            <person name="Bills G."/>
            <person name="Bluhm B."/>
            <person name="Cannon C."/>
            <person name="Castanera R."/>
            <person name="Culley D."/>
            <person name="Daum C."/>
            <person name="Ezra D."/>
            <person name="Gonzalez J."/>
            <person name="Henrissat B."/>
            <person name="Kuo A."/>
            <person name="Liang C."/>
            <person name="Lipzen A."/>
            <person name="Lutzoni F."/>
            <person name="Magnuson J."/>
            <person name="Mondo S."/>
            <person name="Nolan M."/>
            <person name="Ohm R."/>
            <person name="Pangilinan J."/>
            <person name="Park H.-J."/>
            <person name="Ramirez L."/>
            <person name="Alfaro M."/>
            <person name="Sun H."/>
            <person name="Tritt A."/>
            <person name="Yoshinaga Y."/>
            <person name="Zwiers L.-H."/>
            <person name="Turgeon B."/>
            <person name="Goodwin S."/>
            <person name="Spatafora J."/>
            <person name="Crous P."/>
            <person name="Grigoriev I."/>
        </authorList>
    </citation>
    <scope>NUCLEOTIDE SEQUENCE</scope>
    <source>
        <strain evidence="1">CBS 107.79</strain>
    </source>
</reference>
<dbReference type="AlphaFoldDB" id="A0A6A5VL87"/>
<gene>
    <name evidence="1" type="ORF">BU23DRAFT_596681</name>
</gene>
<dbReference type="PANTHER" id="PTHR46082:SF6">
    <property type="entry name" value="AAA+ ATPASE DOMAIN-CONTAINING PROTEIN-RELATED"/>
    <property type="match status" value="1"/>
</dbReference>
<dbReference type="SUPFAM" id="SSF48452">
    <property type="entry name" value="TPR-like"/>
    <property type="match status" value="1"/>
</dbReference>
<proteinExistence type="predicted"/>
<keyword evidence="2" id="KW-1185">Reference proteome</keyword>
<dbReference type="Gene3D" id="1.25.40.10">
    <property type="entry name" value="Tetratricopeptide repeat domain"/>
    <property type="match status" value="1"/>
</dbReference>
<dbReference type="InterPro" id="IPR011990">
    <property type="entry name" value="TPR-like_helical_dom_sf"/>
</dbReference>
<sequence length="291" mass="33570">MEEDAAARLLEKCLIDPKLINNRHGTSALLSQLTYLPLAIVQAAAYINENGIAIADYLSLLADQEEEVIDLLSEEFEDDGRYRDVKNLVATTWLILFEQIRQRDPLAAEYLSFMACVEPKDIPQSLLPPGPTRKKEIDAIGTLNAYSFIIRWPADMALDLHRLVHLATRNWLRKEEQLSQPTEKAIMRQEEVFPDYGHINRSVWKIYLSHARFALESDLVDKDWENRIHLMWRYGVCLYKEGRWAEAEASFSQVVKVRRRIFGIEHPETLASMANLASTRSNQGRWDEAKS</sequence>
<dbReference type="PANTHER" id="PTHR46082">
    <property type="entry name" value="ATP/GTP-BINDING PROTEIN-RELATED"/>
    <property type="match status" value="1"/>
</dbReference>
<name>A0A6A5VL87_9PLEO</name>
<organism evidence="1 2">
    <name type="scientific">Bimuria novae-zelandiae CBS 107.79</name>
    <dbReference type="NCBI Taxonomy" id="1447943"/>
    <lineage>
        <taxon>Eukaryota</taxon>
        <taxon>Fungi</taxon>
        <taxon>Dikarya</taxon>
        <taxon>Ascomycota</taxon>
        <taxon>Pezizomycotina</taxon>
        <taxon>Dothideomycetes</taxon>
        <taxon>Pleosporomycetidae</taxon>
        <taxon>Pleosporales</taxon>
        <taxon>Massarineae</taxon>
        <taxon>Didymosphaeriaceae</taxon>
        <taxon>Bimuria</taxon>
    </lineage>
</organism>
<protein>
    <submittedName>
        <fullName evidence="1">Uncharacterized protein</fullName>
    </submittedName>
</protein>